<reference evidence="19" key="1">
    <citation type="journal article" date="2014" name="Int. J. Syst. Evol. Microbiol.">
        <title>Complete genome sequence of Corynebacterium casei LMG S-19264T (=DSM 44701T), isolated from a smear-ripened cheese.</title>
        <authorList>
            <consortium name="US DOE Joint Genome Institute (JGI-PGF)"/>
            <person name="Walter F."/>
            <person name="Albersmeier A."/>
            <person name="Kalinowski J."/>
            <person name="Ruckert C."/>
        </authorList>
    </citation>
    <scope>NUCLEOTIDE SEQUENCE</scope>
    <source>
        <strain evidence="19">JCM 17820</strain>
    </source>
</reference>
<dbReference type="CDD" id="cd06164">
    <property type="entry name" value="S2P-M50_SpoIVFB_CBS"/>
    <property type="match status" value="1"/>
</dbReference>
<evidence type="ECO:0000259" key="18">
    <source>
        <dbReference type="PROSITE" id="PS51371"/>
    </source>
</evidence>
<evidence type="ECO:0000256" key="11">
    <source>
        <dbReference type="ARBA" id="ARBA00023049"/>
    </source>
</evidence>
<dbReference type="SUPFAM" id="SSF54631">
    <property type="entry name" value="CBS-domain pair"/>
    <property type="match status" value="1"/>
</dbReference>
<evidence type="ECO:0000313" key="19">
    <source>
        <dbReference type="EMBL" id="GGN99379.1"/>
    </source>
</evidence>
<dbReference type="GO" id="GO:0046872">
    <property type="term" value="F:metal ion binding"/>
    <property type="evidence" value="ECO:0007669"/>
    <property type="project" value="UniProtKB-UniRule"/>
</dbReference>
<feature type="active site" evidence="15">
    <location>
        <position position="82"/>
    </location>
</feature>
<dbReference type="InterPro" id="IPR008915">
    <property type="entry name" value="Peptidase_M50"/>
</dbReference>
<accession>A0A830GNP2</accession>
<keyword evidence="12 17" id="KW-0129">CBS domain</keyword>
<evidence type="ECO:0000256" key="16">
    <source>
        <dbReference type="PIRSR" id="PIRSR006404-2"/>
    </source>
</evidence>
<feature type="domain" description="CBS" evidence="18">
    <location>
        <begin position="256"/>
        <end position="313"/>
    </location>
</feature>
<keyword evidence="7" id="KW-0677">Repeat</keyword>
<dbReference type="InterPro" id="IPR000644">
    <property type="entry name" value="CBS_dom"/>
</dbReference>
<evidence type="ECO:0000256" key="10">
    <source>
        <dbReference type="ARBA" id="ARBA00022989"/>
    </source>
</evidence>
<evidence type="ECO:0000256" key="3">
    <source>
        <dbReference type="ARBA" id="ARBA00022475"/>
    </source>
</evidence>
<keyword evidence="4 14" id="KW-0645">Protease</keyword>
<comment type="cofactor">
    <cofactor evidence="14 16">
        <name>Zn(2+)</name>
        <dbReference type="ChEBI" id="CHEBI:29105"/>
    </cofactor>
    <text evidence="14 16">Binds 1 zinc ion per subunit.</text>
</comment>
<keyword evidence="3 14" id="KW-1003">Cell membrane</keyword>
<keyword evidence="8 14" id="KW-0378">Hydrolase</keyword>
<keyword evidence="10 14" id="KW-1133">Transmembrane helix</keyword>
<dbReference type="PANTHER" id="PTHR39188:SF3">
    <property type="entry name" value="STAGE IV SPORULATION PROTEIN FB"/>
    <property type="match status" value="1"/>
</dbReference>
<keyword evidence="6 14" id="KW-0479">Metal-binding</keyword>
<feature type="transmembrane region" description="Helical" evidence="14">
    <location>
        <begin position="12"/>
        <end position="31"/>
    </location>
</feature>
<evidence type="ECO:0000256" key="17">
    <source>
        <dbReference type="PROSITE-ProRule" id="PRU00703"/>
    </source>
</evidence>
<name>A0A830GNP2_9EURY</name>
<feature type="binding site" evidence="16">
    <location>
        <position position="178"/>
    </location>
    <ligand>
        <name>Zn(2+)</name>
        <dbReference type="ChEBI" id="CHEBI:29105"/>
        <note>catalytic</note>
    </ligand>
</feature>
<organism evidence="19 20">
    <name type="scientific">Haloarcula pellucida</name>
    <dbReference type="NCBI Taxonomy" id="1427151"/>
    <lineage>
        <taxon>Archaea</taxon>
        <taxon>Methanobacteriati</taxon>
        <taxon>Methanobacteriota</taxon>
        <taxon>Stenosarchaea group</taxon>
        <taxon>Halobacteria</taxon>
        <taxon>Halobacteriales</taxon>
        <taxon>Haloarculaceae</taxon>
        <taxon>Haloarcula</taxon>
    </lineage>
</organism>
<keyword evidence="11 14" id="KW-0482">Metalloprotease</keyword>
<gene>
    <name evidence="19" type="ORF">GCM10009030_30860</name>
</gene>
<evidence type="ECO:0000256" key="15">
    <source>
        <dbReference type="PIRSR" id="PIRSR006404-1"/>
    </source>
</evidence>
<dbReference type="PANTHER" id="PTHR39188">
    <property type="entry name" value="MEMBRANE-ASSOCIATED ZINC METALLOPROTEASE M50B"/>
    <property type="match status" value="1"/>
</dbReference>
<comment type="caution">
    <text evidence="19">The sequence shown here is derived from an EMBL/GenBank/DDBJ whole genome shotgun (WGS) entry which is preliminary data.</text>
</comment>
<dbReference type="RefSeq" id="WP_188999947.1">
    <property type="nucleotide sequence ID" value="NZ_BMOU01000005.1"/>
</dbReference>
<evidence type="ECO:0000256" key="13">
    <source>
        <dbReference type="ARBA" id="ARBA00023136"/>
    </source>
</evidence>
<dbReference type="Pfam" id="PF02163">
    <property type="entry name" value="Peptidase_M50"/>
    <property type="match status" value="1"/>
</dbReference>
<feature type="transmembrane region" description="Helical" evidence="14">
    <location>
        <begin position="207"/>
        <end position="234"/>
    </location>
</feature>
<protein>
    <recommendedName>
        <fullName evidence="14">Zinc metalloprotease</fullName>
    </recommendedName>
</protein>
<evidence type="ECO:0000256" key="7">
    <source>
        <dbReference type="ARBA" id="ARBA00022737"/>
    </source>
</evidence>
<evidence type="ECO:0000256" key="1">
    <source>
        <dbReference type="ARBA" id="ARBA00004651"/>
    </source>
</evidence>
<reference evidence="19" key="2">
    <citation type="submission" date="2020-09" db="EMBL/GenBank/DDBJ databases">
        <authorList>
            <person name="Sun Q."/>
            <person name="Ohkuma M."/>
        </authorList>
    </citation>
    <scope>NUCLEOTIDE SEQUENCE</scope>
    <source>
        <strain evidence="19">JCM 17820</strain>
    </source>
</reference>
<dbReference type="InterPro" id="IPR016483">
    <property type="entry name" value="UCP006404_Pept_M50_CBS"/>
</dbReference>
<dbReference type="GO" id="GO:0006508">
    <property type="term" value="P:proteolysis"/>
    <property type="evidence" value="ECO:0007669"/>
    <property type="project" value="UniProtKB-KW"/>
</dbReference>
<evidence type="ECO:0000256" key="9">
    <source>
        <dbReference type="ARBA" id="ARBA00022833"/>
    </source>
</evidence>
<feature type="binding site" evidence="16">
    <location>
        <position position="81"/>
    </location>
    <ligand>
        <name>Zn(2+)</name>
        <dbReference type="ChEBI" id="CHEBI:29105"/>
        <note>catalytic</note>
    </ligand>
</feature>
<dbReference type="EMBL" id="BMOU01000005">
    <property type="protein sequence ID" value="GGN99379.1"/>
    <property type="molecule type" value="Genomic_DNA"/>
</dbReference>
<feature type="transmembrane region" description="Helical" evidence="14">
    <location>
        <begin position="121"/>
        <end position="145"/>
    </location>
</feature>
<evidence type="ECO:0000256" key="4">
    <source>
        <dbReference type="ARBA" id="ARBA00022670"/>
    </source>
</evidence>
<dbReference type="PROSITE" id="PS51371">
    <property type="entry name" value="CBS"/>
    <property type="match status" value="1"/>
</dbReference>
<evidence type="ECO:0000256" key="8">
    <source>
        <dbReference type="ARBA" id="ARBA00022801"/>
    </source>
</evidence>
<keyword evidence="9 14" id="KW-0862">Zinc</keyword>
<keyword evidence="5 14" id="KW-0812">Transmembrane</keyword>
<evidence type="ECO:0000256" key="5">
    <source>
        <dbReference type="ARBA" id="ARBA00022692"/>
    </source>
</evidence>
<evidence type="ECO:0000256" key="2">
    <source>
        <dbReference type="ARBA" id="ARBA00007931"/>
    </source>
</evidence>
<evidence type="ECO:0000256" key="14">
    <source>
        <dbReference type="PIRNR" id="PIRNR006404"/>
    </source>
</evidence>
<feature type="transmembrane region" description="Helical" evidence="14">
    <location>
        <begin position="151"/>
        <end position="172"/>
    </location>
</feature>
<evidence type="ECO:0000313" key="20">
    <source>
        <dbReference type="Proteomes" id="UP000605784"/>
    </source>
</evidence>
<feature type="binding site" evidence="16">
    <location>
        <position position="85"/>
    </location>
    <ligand>
        <name>Zn(2+)</name>
        <dbReference type="ChEBI" id="CHEBI:29105"/>
        <note>catalytic</note>
    </ligand>
</feature>
<proteinExistence type="inferred from homology"/>
<dbReference type="PIRSF" id="PIRSF006404">
    <property type="entry name" value="UCP006404_Pept_M50_CBS"/>
    <property type="match status" value="1"/>
</dbReference>
<dbReference type="Gene3D" id="3.10.580.10">
    <property type="entry name" value="CBS-domain"/>
    <property type="match status" value="1"/>
</dbReference>
<dbReference type="Proteomes" id="UP000605784">
    <property type="component" value="Unassembled WGS sequence"/>
</dbReference>
<sequence>MRNYHITTVWGIPIRVNISLLVFLPVLAWLIGSGAQIEFYAGIVGGLAGTELDLVRLQAGTTPWLVGTLAAVGLFVSVTLHELGHAWAAMRYDLEVESITLWILGGLASFKQMPREWNREFWIAVAGPITSVAVGAVCYAGVLALPASATVTLFVVGWLAVTNVLLAVFNMVPAFPMDGGRVLRALLARNRPYASATRIAARIGTAFAVLFAVFGALTFSPLLILLALFIYAAATGESRTVALSDLLDGLTVGDVARPVALTVEADASIEDLVDRMFADRSSEFTVTENGEVIGVVTIEDFRALSKAEREADTVADLMETDLPRMAADSPAFDALVELDTARASAALIEGPDGVHVVTRADFASAMEMRRLVGTSGPF</sequence>
<feature type="transmembrane region" description="Helical" evidence="14">
    <location>
        <begin position="64"/>
        <end position="83"/>
    </location>
</feature>
<dbReference type="InterPro" id="IPR046342">
    <property type="entry name" value="CBS_dom_sf"/>
</dbReference>
<keyword evidence="13 14" id="KW-0472">Membrane</keyword>
<evidence type="ECO:0000256" key="6">
    <source>
        <dbReference type="ARBA" id="ARBA00022723"/>
    </source>
</evidence>
<dbReference type="AlphaFoldDB" id="A0A830GNP2"/>
<dbReference type="GO" id="GO:0008237">
    <property type="term" value="F:metallopeptidase activity"/>
    <property type="evidence" value="ECO:0007669"/>
    <property type="project" value="UniProtKB-UniRule"/>
</dbReference>
<keyword evidence="20" id="KW-1185">Reference proteome</keyword>
<dbReference type="Pfam" id="PF00571">
    <property type="entry name" value="CBS"/>
    <property type="match status" value="1"/>
</dbReference>
<comment type="similarity">
    <text evidence="2 14">Belongs to the peptidase M50B family.</text>
</comment>
<evidence type="ECO:0000256" key="12">
    <source>
        <dbReference type="ARBA" id="ARBA00023122"/>
    </source>
</evidence>
<dbReference type="GO" id="GO:0005886">
    <property type="term" value="C:plasma membrane"/>
    <property type="evidence" value="ECO:0007669"/>
    <property type="project" value="UniProtKB-SubCell"/>
</dbReference>
<comment type="subcellular location">
    <subcellularLocation>
        <location evidence="1 14">Cell membrane</location>
        <topology evidence="1 14">Multi-pass membrane protein</topology>
    </subcellularLocation>
</comment>